<dbReference type="RefSeq" id="WP_141862118.1">
    <property type="nucleotide sequence ID" value="NZ_BMNV01000001.1"/>
</dbReference>
<comment type="subcellular location">
    <subcellularLocation>
        <location evidence="1">Membrane</location>
        <topology evidence="1">Single-pass membrane protein</topology>
    </subcellularLocation>
</comment>
<evidence type="ECO:0000313" key="5">
    <source>
        <dbReference type="Proteomes" id="UP001652264"/>
    </source>
</evidence>
<keyword evidence="3" id="KW-0472">Membrane</keyword>
<keyword evidence="5" id="KW-1185">Reference proteome</keyword>
<sequence length="389" mass="42881">MILAVTLMVRDEADVLPAWLDHHVAQGFDVFVITDNGSVDGTAELLAAFAERDDVTVDLRHDPVHRKQQGTVVTGMARDASTVHRADWVVNADTDEFVLPVDRSLTVRQVFEQLDPVIGAFTVPVVNLVGAMAESGAGLERLHWRDERSTDELRAVGLLAPPTSNAVHVGDPEVVVVQGNHQVSVANGAPVPPALRLEVLHLPWRSWQQYEHRVDVSGRAYEANPDLTPSPRHHGMRDFRRLQEGVLESTFSLRFVTDAEAADGPFTRDDGVAESLRRAGSPVLDGADAEALVPEDRLRRLRAVGRAVVRRDVRIEELEDAVRAGEATADTLRATVQFERDRAQAAVRSSEERAAVIQVREAELAAVRARRVVRIADRAGDVARRLRRS</sequence>
<reference evidence="4 5" key="1">
    <citation type="submission" date="2022-08" db="EMBL/GenBank/DDBJ databases">
        <title>Taxonomy of Curtobacterium flaccumfaciens.</title>
        <authorList>
            <person name="Osdaghi E."/>
            <person name="Taghavi S.M."/>
            <person name="Hamidizade M."/>
            <person name="Abachi H."/>
            <person name="Fazliarab A."/>
            <person name="Baeyen S."/>
            <person name="Portier P."/>
            <person name="Van Vaerenbergh J."/>
            <person name="Jacques M.-A."/>
        </authorList>
    </citation>
    <scope>NUCLEOTIDE SEQUENCE [LARGE SCALE GENOMIC DNA]</scope>
    <source>
        <strain evidence="4 5">LMG8786T</strain>
    </source>
</reference>
<accession>A0ABT2HHB5</accession>
<evidence type="ECO:0000313" key="4">
    <source>
        <dbReference type="EMBL" id="MCS6522649.1"/>
    </source>
</evidence>
<evidence type="ECO:0000256" key="1">
    <source>
        <dbReference type="ARBA" id="ARBA00004167"/>
    </source>
</evidence>
<dbReference type="InterPro" id="IPR029044">
    <property type="entry name" value="Nucleotide-diphossugar_trans"/>
</dbReference>
<dbReference type="Pfam" id="PF13704">
    <property type="entry name" value="Glyco_tranf_2_4"/>
    <property type="match status" value="1"/>
</dbReference>
<dbReference type="Proteomes" id="UP001652264">
    <property type="component" value="Unassembled WGS sequence"/>
</dbReference>
<evidence type="ECO:0000256" key="3">
    <source>
        <dbReference type="ARBA" id="ARBA00022989"/>
    </source>
</evidence>
<comment type="caution">
    <text evidence="4">The sequence shown here is derived from an EMBL/GenBank/DDBJ whole genome shotgun (WGS) entry which is preliminary data.</text>
</comment>
<name>A0ABT2HHB5_9MICO</name>
<dbReference type="PANTHER" id="PTHR21461">
    <property type="entry name" value="GLYCOSYLTRANSFERASE FAMILY 92 PROTEIN"/>
    <property type="match status" value="1"/>
</dbReference>
<organism evidence="4 5">
    <name type="scientific">Curtobacterium citreum</name>
    <dbReference type="NCBI Taxonomy" id="2036"/>
    <lineage>
        <taxon>Bacteria</taxon>
        <taxon>Bacillati</taxon>
        <taxon>Actinomycetota</taxon>
        <taxon>Actinomycetes</taxon>
        <taxon>Micrococcales</taxon>
        <taxon>Microbacteriaceae</taxon>
        <taxon>Curtobacterium</taxon>
    </lineage>
</organism>
<gene>
    <name evidence="4" type="ORF">NYQ28_08725</name>
</gene>
<evidence type="ECO:0000256" key="2">
    <source>
        <dbReference type="ARBA" id="ARBA00022692"/>
    </source>
</evidence>
<dbReference type="GeneID" id="95324612"/>
<dbReference type="SUPFAM" id="SSF53448">
    <property type="entry name" value="Nucleotide-diphospho-sugar transferases"/>
    <property type="match status" value="1"/>
</dbReference>
<dbReference type="EMBL" id="JANVAD010000004">
    <property type="protein sequence ID" value="MCS6522649.1"/>
    <property type="molecule type" value="Genomic_DNA"/>
</dbReference>
<dbReference type="PANTHER" id="PTHR21461:SF69">
    <property type="entry name" value="GLYCOSYLTRANSFERASE FAMILY 92 PROTEIN"/>
    <property type="match status" value="1"/>
</dbReference>
<proteinExistence type="predicted"/>
<keyword evidence="2" id="KW-0812">Transmembrane</keyword>
<keyword evidence="3" id="KW-1133">Transmembrane helix</keyword>
<protein>
    <submittedName>
        <fullName evidence="4">Glycosyltransferase family 2 protein</fullName>
    </submittedName>
</protein>